<dbReference type="RefSeq" id="WP_306272878.1">
    <property type="nucleotide sequence ID" value="NZ_CP130472.1"/>
</dbReference>
<reference evidence="1 2" key="1">
    <citation type="submission" date="2023-07" db="EMBL/GenBank/DDBJ databases">
        <title>Micromonospora profundi TRM 95458 converts glycerol to a new osmotic compound.</title>
        <authorList>
            <person name="Lu D."/>
        </authorList>
    </citation>
    <scope>NUCLEOTIDE SEQUENCE [LARGE SCALE GENOMIC DNA]</scope>
    <source>
        <strain evidence="1 2">TRM95458</strain>
    </source>
</reference>
<keyword evidence="2" id="KW-1185">Reference proteome</keyword>
<dbReference type="EMBL" id="CP130472">
    <property type="protein sequence ID" value="WLS46442.1"/>
    <property type="molecule type" value="Genomic_DNA"/>
</dbReference>
<name>A0AAJ6HUJ4_9ACTN</name>
<dbReference type="InterPro" id="IPR058595">
    <property type="entry name" value="Avidin-like"/>
</dbReference>
<accession>A0AAJ6HUJ4</accession>
<dbReference type="Proteomes" id="UP001235874">
    <property type="component" value="Chromosome"/>
</dbReference>
<evidence type="ECO:0008006" key="3">
    <source>
        <dbReference type="Google" id="ProtNLM"/>
    </source>
</evidence>
<evidence type="ECO:0000313" key="1">
    <source>
        <dbReference type="EMBL" id="WLS46442.1"/>
    </source>
</evidence>
<dbReference type="Pfam" id="PF26421">
    <property type="entry name" value="Avidin_like"/>
    <property type="match status" value="1"/>
</dbReference>
<dbReference type="KEGG" id="mprn:Q3V37_03975"/>
<sequence length="126" mass="13919">MTTFDYDDKIFVSVDHGDPDVAPLTGHYHQRGDLVWAEITGGAVRRGSLAGTCDAEGVVRFAYMEVLTDGAIVVGECVSHPERLPDGRIRLREEWRRHGPRPDNGVSVIEEVAPAFAAQRKNPQHV</sequence>
<evidence type="ECO:0000313" key="2">
    <source>
        <dbReference type="Proteomes" id="UP001235874"/>
    </source>
</evidence>
<dbReference type="AlphaFoldDB" id="A0AAJ6HUJ4"/>
<protein>
    <recommendedName>
        <fullName evidence="3">N-acetylglutamate synthase</fullName>
    </recommendedName>
</protein>
<organism evidence="1 2">
    <name type="scientific">Micromonospora profundi</name>
    <dbReference type="NCBI Taxonomy" id="1420889"/>
    <lineage>
        <taxon>Bacteria</taxon>
        <taxon>Bacillati</taxon>
        <taxon>Actinomycetota</taxon>
        <taxon>Actinomycetes</taxon>
        <taxon>Micromonosporales</taxon>
        <taxon>Micromonosporaceae</taxon>
        <taxon>Micromonospora</taxon>
    </lineage>
</organism>
<gene>
    <name evidence="1" type="ORF">Q3V37_03975</name>
</gene>
<proteinExistence type="predicted"/>